<dbReference type="InterPro" id="IPR023404">
    <property type="entry name" value="rSAM_horseshoe"/>
</dbReference>
<dbReference type="Pfam" id="PF02310">
    <property type="entry name" value="B12-binding"/>
    <property type="match status" value="1"/>
</dbReference>
<evidence type="ECO:0000256" key="3">
    <source>
        <dbReference type="ARBA" id="ARBA00022691"/>
    </source>
</evidence>
<accession>A0A0S6VQK8</accession>
<dbReference type="GO" id="GO:0046872">
    <property type="term" value="F:metal ion binding"/>
    <property type="evidence" value="ECO:0007669"/>
    <property type="project" value="UniProtKB-KW"/>
</dbReference>
<dbReference type="PROSITE" id="PS51332">
    <property type="entry name" value="B12_BINDING"/>
    <property type="match status" value="1"/>
</dbReference>
<dbReference type="SFLD" id="SFLDS00029">
    <property type="entry name" value="Radical_SAM"/>
    <property type="match status" value="1"/>
</dbReference>
<feature type="domain" description="B12-binding" evidence="7">
    <location>
        <begin position="6"/>
        <end position="183"/>
    </location>
</feature>
<dbReference type="GO" id="GO:0031419">
    <property type="term" value="F:cobalamin binding"/>
    <property type="evidence" value="ECO:0007669"/>
    <property type="project" value="InterPro"/>
</dbReference>
<evidence type="ECO:0000259" key="8">
    <source>
        <dbReference type="PROSITE" id="PS51918"/>
    </source>
</evidence>
<evidence type="ECO:0000313" key="9">
    <source>
        <dbReference type="EMBL" id="GAK49362.1"/>
    </source>
</evidence>
<evidence type="ECO:0000256" key="6">
    <source>
        <dbReference type="ARBA" id="ARBA00023014"/>
    </source>
</evidence>
<dbReference type="EMBL" id="DF820455">
    <property type="protein sequence ID" value="GAK49362.1"/>
    <property type="molecule type" value="Genomic_DNA"/>
</dbReference>
<dbReference type="SUPFAM" id="SSF52242">
    <property type="entry name" value="Cobalamin (vitamin B12)-binding domain"/>
    <property type="match status" value="1"/>
</dbReference>
<feature type="domain" description="Radical SAM core" evidence="8">
    <location>
        <begin position="225"/>
        <end position="449"/>
    </location>
</feature>
<dbReference type="Gene3D" id="3.80.30.20">
    <property type="entry name" value="tm_1862 like domain"/>
    <property type="match status" value="1"/>
</dbReference>
<evidence type="ECO:0000256" key="1">
    <source>
        <dbReference type="ARBA" id="ARBA00001966"/>
    </source>
</evidence>
<evidence type="ECO:0000256" key="2">
    <source>
        <dbReference type="ARBA" id="ARBA00022485"/>
    </source>
</evidence>
<sequence length="547" mass="61987">MKKASYKLLLIQPPVQDFYDTPIRLQPLGLAYLKAIVRRELPDFEVTIKDFHHGRGRRPIPLPKELGYLKAYYAYPDKSPFCSFYHYYHFGASFDEIAAEVAAEQPDIVGISSLFSAYSREVIRCAEAIRQVCPATILVGGSHVSAAPENVLRHKCVDFVIRGEGERPLVEFLRAWKDGGDYAEVPNLGLKREGEIVLTPMAANYSIDDLPLPDFSDFPPERYVFERRPLCTIVTSRGCPHHCAFCSVHLTFGATYRRRSNEAILEEIALRYAQGYRVFDFEDDNLTVRTAEMKALCEQLITRFPEGDAQFLAMNGLSYHSLDQELLGLMKRAGFTHLNLSLVTAESGIRRQANRPHSFAQYLEIVRFSALFGFKIVSYHIFGLPDERLESMLDSLAINAELPVLIGASLFYMTPNMPMASSFAEMTEEDIFKARLTAMAHETPYVRRDDLFTLFVTARILDFLKGLRFSTPSISFTDALEAAEQNGGRAALGAVLLRRLFDEKVLYAAVGKRFEAIHRFNAELFFRFWARLHFIGTQNGGLITLMS</sequence>
<keyword evidence="10" id="KW-1185">Reference proteome</keyword>
<dbReference type="InterPro" id="IPR051198">
    <property type="entry name" value="BchE-like"/>
</dbReference>
<organism evidence="9">
    <name type="scientific">Candidatus Moduliflexus flocculans</name>
    <dbReference type="NCBI Taxonomy" id="1499966"/>
    <lineage>
        <taxon>Bacteria</taxon>
        <taxon>Candidatus Moduliflexota</taxon>
        <taxon>Candidatus Moduliflexia</taxon>
        <taxon>Candidatus Moduliflexales</taxon>
        <taxon>Candidatus Moduliflexaceae</taxon>
    </lineage>
</organism>
<keyword evidence="3" id="KW-0949">S-adenosyl-L-methionine</keyword>
<dbReference type="CDD" id="cd01335">
    <property type="entry name" value="Radical_SAM"/>
    <property type="match status" value="1"/>
</dbReference>
<dbReference type="InterPro" id="IPR036724">
    <property type="entry name" value="Cobalamin-bd_sf"/>
</dbReference>
<keyword evidence="5" id="KW-0408">Iron</keyword>
<dbReference type="SFLD" id="SFLDG01123">
    <property type="entry name" value="methyltransferase_(Class_B)"/>
    <property type="match status" value="1"/>
</dbReference>
<dbReference type="InterPro" id="IPR006638">
    <property type="entry name" value="Elp3/MiaA/NifB-like_rSAM"/>
</dbReference>
<dbReference type="STRING" id="1499966.U14_00584"/>
<evidence type="ECO:0000256" key="4">
    <source>
        <dbReference type="ARBA" id="ARBA00022723"/>
    </source>
</evidence>
<dbReference type="InterPro" id="IPR020612">
    <property type="entry name" value="Methylthiotransferase_CS"/>
</dbReference>
<protein>
    <submittedName>
        <fullName evidence="9">Fe-S oxidoreductase</fullName>
    </submittedName>
</protein>
<dbReference type="AlphaFoldDB" id="A0A0S6VQK8"/>
<dbReference type="InterPro" id="IPR007197">
    <property type="entry name" value="rSAM"/>
</dbReference>
<dbReference type="PANTHER" id="PTHR43409">
    <property type="entry name" value="ANAEROBIC MAGNESIUM-PROTOPORPHYRIN IX MONOMETHYL ESTER CYCLASE-RELATED"/>
    <property type="match status" value="1"/>
</dbReference>
<dbReference type="InterPro" id="IPR006158">
    <property type="entry name" value="Cobalamin-bd"/>
</dbReference>
<dbReference type="Proteomes" id="UP000030700">
    <property type="component" value="Unassembled WGS sequence"/>
</dbReference>
<keyword evidence="4" id="KW-0479">Metal-binding</keyword>
<dbReference type="HOGENOM" id="CLU_021572_2_0_0"/>
<proteinExistence type="predicted"/>
<dbReference type="Pfam" id="PF04055">
    <property type="entry name" value="Radical_SAM"/>
    <property type="match status" value="1"/>
</dbReference>
<dbReference type="InterPro" id="IPR058240">
    <property type="entry name" value="rSAM_sf"/>
</dbReference>
<evidence type="ECO:0000256" key="5">
    <source>
        <dbReference type="ARBA" id="ARBA00023004"/>
    </source>
</evidence>
<dbReference type="SUPFAM" id="SSF102114">
    <property type="entry name" value="Radical SAM enzymes"/>
    <property type="match status" value="1"/>
</dbReference>
<gene>
    <name evidence="9" type="ORF">U14_00584</name>
</gene>
<evidence type="ECO:0000259" key="7">
    <source>
        <dbReference type="PROSITE" id="PS51332"/>
    </source>
</evidence>
<dbReference type="CDD" id="cd02068">
    <property type="entry name" value="radical_SAM_B12_BD"/>
    <property type="match status" value="1"/>
</dbReference>
<name>A0A0S6VQK8_9BACT</name>
<dbReference type="InterPro" id="IPR034466">
    <property type="entry name" value="Methyltransferase_Class_B"/>
</dbReference>
<dbReference type="SFLD" id="SFLDG01082">
    <property type="entry name" value="B12-binding_domain_containing"/>
    <property type="match status" value="1"/>
</dbReference>
<dbReference type="PROSITE" id="PS51918">
    <property type="entry name" value="RADICAL_SAM"/>
    <property type="match status" value="1"/>
</dbReference>
<reference evidence="9" key="1">
    <citation type="journal article" date="2015" name="PeerJ">
        <title>First genomic representation of candidate bacterial phylum KSB3 points to enhanced environmental sensing as a trigger of wastewater bulking.</title>
        <authorList>
            <person name="Sekiguchi Y."/>
            <person name="Ohashi A."/>
            <person name="Parks D.H."/>
            <person name="Yamauchi T."/>
            <person name="Tyson G.W."/>
            <person name="Hugenholtz P."/>
        </authorList>
    </citation>
    <scope>NUCLEOTIDE SEQUENCE [LARGE SCALE GENOMIC DNA]</scope>
</reference>
<dbReference type="PANTHER" id="PTHR43409:SF16">
    <property type="entry name" value="SLR0320 PROTEIN"/>
    <property type="match status" value="1"/>
</dbReference>
<dbReference type="PROSITE" id="PS01278">
    <property type="entry name" value="MTTASE_RADICAL"/>
    <property type="match status" value="1"/>
</dbReference>
<dbReference type="SMART" id="SM00729">
    <property type="entry name" value="Elp3"/>
    <property type="match status" value="1"/>
</dbReference>
<comment type="cofactor">
    <cofactor evidence="1">
        <name>[4Fe-4S] cluster</name>
        <dbReference type="ChEBI" id="CHEBI:49883"/>
    </cofactor>
</comment>
<keyword evidence="6" id="KW-0411">Iron-sulfur</keyword>
<evidence type="ECO:0000313" key="10">
    <source>
        <dbReference type="Proteomes" id="UP000030700"/>
    </source>
</evidence>
<dbReference type="GO" id="GO:0005829">
    <property type="term" value="C:cytosol"/>
    <property type="evidence" value="ECO:0007669"/>
    <property type="project" value="TreeGrafter"/>
</dbReference>
<keyword evidence="2" id="KW-0004">4Fe-4S</keyword>
<dbReference type="Gene3D" id="3.40.50.280">
    <property type="entry name" value="Cobalamin-binding domain"/>
    <property type="match status" value="1"/>
</dbReference>
<dbReference type="GO" id="GO:0051539">
    <property type="term" value="F:4 iron, 4 sulfur cluster binding"/>
    <property type="evidence" value="ECO:0007669"/>
    <property type="project" value="UniProtKB-KW"/>
</dbReference>
<dbReference type="GO" id="GO:0003824">
    <property type="term" value="F:catalytic activity"/>
    <property type="evidence" value="ECO:0007669"/>
    <property type="project" value="InterPro"/>
</dbReference>